<dbReference type="STRING" id="1513793.SAMN06296036_119110"/>
<gene>
    <name evidence="1" type="ORF">SAMN06296036_119110</name>
</gene>
<organism evidence="1 2">
    <name type="scientific">Pseudobacteriovorax antillogorgiicola</name>
    <dbReference type="NCBI Taxonomy" id="1513793"/>
    <lineage>
        <taxon>Bacteria</taxon>
        <taxon>Pseudomonadati</taxon>
        <taxon>Bdellovibrionota</taxon>
        <taxon>Oligoflexia</taxon>
        <taxon>Oligoflexales</taxon>
        <taxon>Pseudobacteriovoracaceae</taxon>
        <taxon>Pseudobacteriovorax</taxon>
    </lineage>
</organism>
<proteinExistence type="predicted"/>
<dbReference type="Proteomes" id="UP000192907">
    <property type="component" value="Unassembled WGS sequence"/>
</dbReference>
<sequence>MSDENYDHLVSAIENIAEGLQKLALLSMDLKEKLDAQIAHQEKSYPTI</sequence>
<evidence type="ECO:0000313" key="2">
    <source>
        <dbReference type="Proteomes" id="UP000192907"/>
    </source>
</evidence>
<keyword evidence="2" id="KW-1185">Reference proteome</keyword>
<reference evidence="2" key="1">
    <citation type="submission" date="2017-04" db="EMBL/GenBank/DDBJ databases">
        <authorList>
            <person name="Varghese N."/>
            <person name="Submissions S."/>
        </authorList>
    </citation>
    <scope>NUCLEOTIDE SEQUENCE [LARGE SCALE GENOMIC DNA]</scope>
    <source>
        <strain evidence="2">RKEM611</strain>
    </source>
</reference>
<dbReference type="EMBL" id="FWZT01000019">
    <property type="protein sequence ID" value="SMF58507.1"/>
    <property type="molecule type" value="Genomic_DNA"/>
</dbReference>
<name>A0A1Y6CEE9_9BACT</name>
<dbReference type="AlphaFoldDB" id="A0A1Y6CEE9"/>
<evidence type="ECO:0000313" key="1">
    <source>
        <dbReference type="EMBL" id="SMF58507.1"/>
    </source>
</evidence>
<accession>A0A1Y6CEE9</accession>
<dbReference type="RefSeq" id="WP_159455555.1">
    <property type="nucleotide sequence ID" value="NZ_FWZT01000019.1"/>
</dbReference>
<protein>
    <submittedName>
        <fullName evidence="1">Uncharacterized protein</fullName>
    </submittedName>
</protein>